<dbReference type="Proteomes" id="UP000694941">
    <property type="component" value="Unplaced"/>
</dbReference>
<name>A0ABM1S3L1_LIMPO</name>
<feature type="compositionally biased region" description="Polar residues" evidence="2">
    <location>
        <begin position="1257"/>
        <end position="1268"/>
    </location>
</feature>
<protein>
    <submittedName>
        <fullName evidence="5">Uncharacterized protein LOC106478835</fullName>
    </submittedName>
</protein>
<feature type="compositionally biased region" description="Low complexity" evidence="2">
    <location>
        <begin position="1174"/>
        <end position="1200"/>
    </location>
</feature>
<evidence type="ECO:0000256" key="1">
    <source>
        <dbReference type="ARBA" id="ARBA00023125"/>
    </source>
</evidence>
<sequence>MDTTQPALQTKDTCQIIRNVHVSLDNDLNKDQSRTTLSVSDNCVNGIGNGCSVRPKCRPNVSLHCTDEINNSVGLQSNILEICSDQESHHDTQHTEVESEISNKNCINSDVTAGNTIVTTCERVSDSRALPLEPEDGEKQSVYYKTSSKSERIKTCIQNSVSEDAKKKIEQILNDVSKLSDVEKLLLYLQLPAGVPSDVDPLKQKNPGNPLGKKAEVEVAQTFTWIKTHLEEDPDVSLPKQEVYEEYRVFCEANKIEALCAADFGKVMKHVLPSVKPRRLGTRGNSRYCYSGLRKKLLVDTPMLPELDISGEVDTVKIPKDSSEDDHCSTAACHLLFEWAEKLLNKKFSSVRELAYFLVENMYVDNRSVAAFTVLSSGCGSNSEKGQTGLLKHISGSRRKETQMHLQRKLQEKELIKEQKRKLQEQRALMFKAHSSKSSLGKKSSGISSKWKSGSPSSSLEKHYKLSSFGDMETDTIKTEQLITLNSEYGDLDDELKRERHKSEPCTKSTNASSVKEERALSVIGIPENSDEEKSKSASGNTNKDCFETVQSLDEASKRLNKLPIPRNNSSVCITQAMPSIIIVPSTFSHQVQVQSQCGQSCQKSNVWKYKKIQPKPMSGRTRLGSSKFKRNLSVLRCNIQNKDESHQKQDVELASNLHLSASSSEKCDTLCKPSTYSVGGLCDDNQKADELVTNKVVSFTNDASIATPKTNDVSKVKNNKMENDPMSCSQILPFTCISSTSMIQAKMNQSSISGLEDHTSFDENAELKFHLDSVKATNNIDLELFSELSQQTVKRHFEENEPLIITSKKPHLESQKNETEKSEDESCLPWSKLESQNCTEKTFDNKNTELVELGNIYTPKNRGIIKQTDNEEVSIHELESDALMEYLQEKASYFSNPAKSALVPCTSQSLAAHSSTFNLLSKECSSNQNNQLSQLRMLLEKNLPHTVTRGVGNTRQSFRSAKVIDNPNNANGEDSIMKKDSYCGNFSELRQALLRPAISNPTIHWKQSYKGRKTANKGNGVLLGNQMKHLEKLSDTNVISHQTSVEEQEIVPCFPGLLNNKLLSQSKTQNSHPLTNSQEQHLDQTVINSNLDDIQNEVDLSINDIKLENQFSGDLASFAHMHSVPPSPNTRRRAFNFLPISPHQTPYSDIAGTPISASPVPSQGRGGGGSGILTGSSIGASGTSQPPSAASSPFVSPNSTPIPWTTRSRHNSGQTSYGTARHTPFQNMDSGVSSVTNSPFVSPHATPAPVSRLRHNSSQSQGKTVTFSAGPIVMHTQTSHLGHIMRSRHSSGPGGPPSLQPAISQLAAPRSAPMSPMIGENSSQDPFNFCSLGGTPTIRSRHNSSSSLNPLSPVTGPLSPNEHVKTEFLSFSSMDLASETQNADQPMAITVANEDSGNLGLIQDNVPATLQSQEVFSWNPEKQQLSALDESDSLIPSQTGWPSVFSGKNNQLWSGNRQRHVSGSVLNHHSANGTVSMCDSLSQEVQNFLKNSPQISIGNRSHSVPPHQMVQNLLDQYGNSELSEENFSKSYPVTPVVNQSFSFPSSSLPHSMSNLHCHEDELTTYRNIVLSDSLSQQDPLQTSVSQDSKWNSFGNGCDNMEEDSTRKSVNDLLDDRPLEDDLQATLEDLRACDDFSQFAEELEEDFKDSMGVVI</sequence>
<dbReference type="InterPro" id="IPR003150">
    <property type="entry name" value="DNA-bd_RFX"/>
</dbReference>
<dbReference type="Pfam" id="PF02257">
    <property type="entry name" value="RFX_DNA_binding"/>
    <property type="match status" value="1"/>
</dbReference>
<proteinExistence type="predicted"/>
<feature type="compositionally biased region" description="Low complexity" evidence="2">
    <location>
        <begin position="436"/>
        <end position="458"/>
    </location>
</feature>
<feature type="compositionally biased region" description="Low complexity" evidence="2">
    <location>
        <begin position="1344"/>
        <end position="1354"/>
    </location>
</feature>
<feature type="domain" description="RFX-type winged-helix" evidence="3">
    <location>
        <begin position="222"/>
        <end position="297"/>
    </location>
</feature>
<keyword evidence="1" id="KW-0238">DNA-binding</keyword>
<feature type="region of interest" description="Disordered" evidence="2">
    <location>
        <begin position="808"/>
        <end position="827"/>
    </location>
</feature>
<dbReference type="RefSeq" id="XP_022238216.1">
    <property type="nucleotide sequence ID" value="XM_022382508.1"/>
</dbReference>
<feature type="region of interest" description="Disordered" evidence="2">
    <location>
        <begin position="434"/>
        <end position="458"/>
    </location>
</feature>
<dbReference type="SUPFAM" id="SSF46785">
    <property type="entry name" value="Winged helix' DNA-binding domain"/>
    <property type="match status" value="1"/>
</dbReference>
<feature type="region of interest" description="Disordered" evidence="2">
    <location>
        <begin position="1151"/>
        <end position="1271"/>
    </location>
</feature>
<dbReference type="Gene3D" id="6.10.140.1290">
    <property type="match status" value="1"/>
</dbReference>
<feature type="region of interest" description="Disordered" evidence="2">
    <location>
        <begin position="495"/>
        <end position="517"/>
    </location>
</feature>
<reference evidence="5" key="1">
    <citation type="submission" date="2025-08" db="UniProtKB">
        <authorList>
            <consortium name="RefSeq"/>
        </authorList>
    </citation>
    <scope>IDENTIFICATION</scope>
    <source>
        <tissue evidence="5">Muscle</tissue>
    </source>
</reference>
<feature type="compositionally biased region" description="Basic and acidic residues" evidence="2">
    <location>
        <begin position="811"/>
        <end position="821"/>
    </location>
</feature>
<dbReference type="PROSITE" id="PS51526">
    <property type="entry name" value="RFX_DBD"/>
    <property type="match status" value="1"/>
</dbReference>
<gene>
    <name evidence="5" type="primary">LOC106478835</name>
</gene>
<dbReference type="PANTHER" id="PTHR12619:SF21">
    <property type="entry name" value="RFX-TYPE WINGED-HELIX DOMAIN-CONTAINING PROTEIN"/>
    <property type="match status" value="1"/>
</dbReference>
<feature type="region of interest" description="Disordered" evidence="2">
    <location>
        <begin position="1336"/>
        <end position="1362"/>
    </location>
</feature>
<keyword evidence="4" id="KW-1185">Reference proteome</keyword>
<evidence type="ECO:0000313" key="5">
    <source>
        <dbReference type="RefSeq" id="XP_022238216.1"/>
    </source>
</evidence>
<dbReference type="InterPro" id="IPR036390">
    <property type="entry name" value="WH_DNA-bd_sf"/>
</dbReference>
<organism evidence="4 5">
    <name type="scientific">Limulus polyphemus</name>
    <name type="common">Atlantic horseshoe crab</name>
    <dbReference type="NCBI Taxonomy" id="6850"/>
    <lineage>
        <taxon>Eukaryota</taxon>
        <taxon>Metazoa</taxon>
        <taxon>Ecdysozoa</taxon>
        <taxon>Arthropoda</taxon>
        <taxon>Chelicerata</taxon>
        <taxon>Merostomata</taxon>
        <taxon>Xiphosura</taxon>
        <taxon>Limulidae</taxon>
        <taxon>Limulus</taxon>
    </lineage>
</organism>
<evidence type="ECO:0000313" key="4">
    <source>
        <dbReference type="Proteomes" id="UP000694941"/>
    </source>
</evidence>
<feature type="compositionally biased region" description="Polar residues" evidence="2">
    <location>
        <begin position="1202"/>
        <end position="1241"/>
    </location>
</feature>
<dbReference type="Pfam" id="PF18326">
    <property type="entry name" value="RFX5_N"/>
    <property type="match status" value="1"/>
</dbReference>
<dbReference type="PANTHER" id="PTHR12619">
    <property type="entry name" value="RFX TRANSCRIPTION FACTOR FAMILY"/>
    <property type="match status" value="1"/>
</dbReference>
<dbReference type="InterPro" id="IPR039779">
    <property type="entry name" value="RFX-like"/>
</dbReference>
<dbReference type="Gene3D" id="1.10.10.10">
    <property type="entry name" value="Winged helix-like DNA-binding domain superfamily/Winged helix DNA-binding domain"/>
    <property type="match status" value="1"/>
</dbReference>
<feature type="compositionally biased region" description="Polar residues" evidence="2">
    <location>
        <begin position="1577"/>
        <end position="1595"/>
    </location>
</feature>
<feature type="compositionally biased region" description="Basic and acidic residues" evidence="2">
    <location>
        <begin position="495"/>
        <end position="505"/>
    </location>
</feature>
<dbReference type="GeneID" id="106478835"/>
<feature type="region of interest" description="Disordered" evidence="2">
    <location>
        <begin position="1577"/>
        <end position="1608"/>
    </location>
</feature>
<dbReference type="InterPro" id="IPR036388">
    <property type="entry name" value="WH-like_DNA-bd_sf"/>
</dbReference>
<accession>A0ABM1S3L1</accession>
<evidence type="ECO:0000259" key="3">
    <source>
        <dbReference type="PROSITE" id="PS51526"/>
    </source>
</evidence>
<evidence type="ECO:0000256" key="2">
    <source>
        <dbReference type="SAM" id="MobiDB-lite"/>
    </source>
</evidence>